<reference evidence="1 2" key="1">
    <citation type="submission" date="2019-09" db="EMBL/GenBank/DDBJ databases">
        <title>The hologenome of the rock-dwelling lichen Lasallia pustulata.</title>
        <authorList>
            <person name="Greshake Tzovaras B."/>
            <person name="Segers F."/>
            <person name="Bicker A."/>
            <person name="Dal Grande F."/>
            <person name="Otte J."/>
            <person name="Hankeln T."/>
            <person name="Schmitt I."/>
            <person name="Ebersberger I."/>
        </authorList>
    </citation>
    <scope>NUCLEOTIDE SEQUENCE [LARGE SCALE GENOMIC DNA]</scope>
    <source>
        <strain evidence="1">A1-1</strain>
    </source>
</reference>
<evidence type="ECO:0000313" key="1">
    <source>
        <dbReference type="EMBL" id="KAA6408037.1"/>
    </source>
</evidence>
<evidence type="ECO:0000313" key="2">
    <source>
        <dbReference type="Proteomes" id="UP000324767"/>
    </source>
</evidence>
<organism evidence="1 2">
    <name type="scientific">Lasallia pustulata</name>
    <dbReference type="NCBI Taxonomy" id="136370"/>
    <lineage>
        <taxon>Eukaryota</taxon>
        <taxon>Fungi</taxon>
        <taxon>Dikarya</taxon>
        <taxon>Ascomycota</taxon>
        <taxon>Pezizomycotina</taxon>
        <taxon>Lecanoromycetes</taxon>
        <taxon>OSLEUM clade</taxon>
        <taxon>Umbilicariomycetidae</taxon>
        <taxon>Umbilicariales</taxon>
        <taxon>Umbilicariaceae</taxon>
        <taxon>Lasallia</taxon>
    </lineage>
</organism>
<accession>A0A5M8PFF2</accession>
<protein>
    <submittedName>
        <fullName evidence="1">Uncharacterized protein</fullName>
    </submittedName>
</protein>
<dbReference type="AlphaFoldDB" id="A0A5M8PFF2"/>
<dbReference type="EMBL" id="VXIT01000015">
    <property type="protein sequence ID" value="KAA6408037.1"/>
    <property type="molecule type" value="Genomic_DNA"/>
</dbReference>
<sequence>MPLLSITSRIQPRTNEPILTAFTPGGAAPGGAADCASSGVPPHIRSWFPPVNRATIFPISRRYPLSHEKSQAFRKYDMVLKGLDTSWRFR</sequence>
<proteinExistence type="predicted"/>
<comment type="caution">
    <text evidence="1">The sequence shown here is derived from an EMBL/GenBank/DDBJ whole genome shotgun (WGS) entry which is preliminary data.</text>
</comment>
<gene>
    <name evidence="1" type="ORF">FRX48_08388</name>
</gene>
<name>A0A5M8PFF2_9LECA</name>
<dbReference type="Proteomes" id="UP000324767">
    <property type="component" value="Unassembled WGS sequence"/>
</dbReference>